<feature type="domain" description="Phosphatidic acid phosphatase type 2/haloperoxidase" evidence="4">
    <location>
        <begin position="1"/>
        <end position="85"/>
    </location>
</feature>
<comment type="catalytic activity">
    <reaction evidence="3">
        <text>di-trans,octa-cis-undecaprenyl diphosphate + H2O = di-trans,octa-cis-undecaprenyl phosphate + phosphate + H(+)</text>
        <dbReference type="Rhea" id="RHEA:28094"/>
        <dbReference type="ChEBI" id="CHEBI:15377"/>
        <dbReference type="ChEBI" id="CHEBI:15378"/>
        <dbReference type="ChEBI" id="CHEBI:43474"/>
        <dbReference type="ChEBI" id="CHEBI:58405"/>
        <dbReference type="ChEBI" id="CHEBI:60392"/>
        <dbReference type="EC" id="3.6.1.27"/>
    </reaction>
</comment>
<evidence type="ECO:0000259" key="4">
    <source>
        <dbReference type="SMART" id="SM00014"/>
    </source>
</evidence>
<evidence type="ECO:0000256" key="3">
    <source>
        <dbReference type="ARBA" id="ARBA00047594"/>
    </source>
</evidence>
<accession>A0ABV4TQC4</accession>
<dbReference type="SUPFAM" id="SSF48317">
    <property type="entry name" value="Acid phosphatase/Vanadium-dependent haloperoxidase"/>
    <property type="match status" value="1"/>
</dbReference>
<name>A0ABV4TQC4_9GAMM</name>
<dbReference type="EMBL" id="JBGUAW010000001">
    <property type="protein sequence ID" value="MFA9459527.1"/>
    <property type="molecule type" value="Genomic_DNA"/>
</dbReference>
<sequence>MHTLKYAIDEKRPDSEARNSFPSGHTAAAFSGASFIQRRYGWTLGAPAYALATFVGYSRVHAGAHYVHDTLAGAAIAVGFTYLFTEPRADGLRIAPVVGERRTGLRISGRF</sequence>
<dbReference type="Proteomes" id="UP001575181">
    <property type="component" value="Unassembled WGS sequence"/>
</dbReference>
<dbReference type="Gene3D" id="1.20.144.10">
    <property type="entry name" value="Phosphatidic acid phosphatase type 2/haloperoxidase"/>
    <property type="match status" value="1"/>
</dbReference>
<dbReference type="SMART" id="SM00014">
    <property type="entry name" value="acidPPc"/>
    <property type="match status" value="1"/>
</dbReference>
<evidence type="ECO:0000313" key="6">
    <source>
        <dbReference type="Proteomes" id="UP001575181"/>
    </source>
</evidence>
<dbReference type="InterPro" id="IPR000326">
    <property type="entry name" value="PAP2/HPO"/>
</dbReference>
<protein>
    <recommendedName>
        <fullName evidence="1">undecaprenyl-diphosphate phosphatase</fullName>
        <ecNumber evidence="1">3.6.1.27</ecNumber>
    </recommendedName>
    <alternativeName>
        <fullName evidence="2">Undecaprenyl pyrophosphate phosphatase</fullName>
    </alternativeName>
</protein>
<dbReference type="InterPro" id="IPR036938">
    <property type="entry name" value="PAP2/HPO_sf"/>
</dbReference>
<reference evidence="5 6" key="1">
    <citation type="submission" date="2024-08" db="EMBL/GenBank/DDBJ databases">
        <title>Whole-genome sequencing of halo(alkali)philic microorganisms from hypersaline lakes.</title>
        <authorList>
            <person name="Sorokin D.Y."/>
            <person name="Merkel A.Y."/>
            <person name="Messina E."/>
            <person name="Yakimov M."/>
        </authorList>
    </citation>
    <scope>NUCLEOTIDE SEQUENCE [LARGE SCALE GENOMIC DNA]</scope>
    <source>
        <strain evidence="5 6">Cl-TMA</strain>
    </source>
</reference>
<evidence type="ECO:0000313" key="5">
    <source>
        <dbReference type="EMBL" id="MFA9459527.1"/>
    </source>
</evidence>
<dbReference type="Pfam" id="PF01569">
    <property type="entry name" value="PAP2"/>
    <property type="match status" value="1"/>
</dbReference>
<dbReference type="PANTHER" id="PTHR14969:SF13">
    <property type="entry name" value="AT30094P"/>
    <property type="match status" value="1"/>
</dbReference>
<proteinExistence type="predicted"/>
<evidence type="ECO:0000256" key="1">
    <source>
        <dbReference type="ARBA" id="ARBA00012374"/>
    </source>
</evidence>
<keyword evidence="6" id="KW-1185">Reference proteome</keyword>
<dbReference type="PANTHER" id="PTHR14969">
    <property type="entry name" value="SPHINGOSINE-1-PHOSPHATE PHOSPHOHYDROLASE"/>
    <property type="match status" value="1"/>
</dbReference>
<dbReference type="CDD" id="cd03394">
    <property type="entry name" value="PAP2_like_5"/>
    <property type="match status" value="1"/>
</dbReference>
<gene>
    <name evidence="5" type="ORF">ACERLL_01635</name>
</gene>
<dbReference type="RefSeq" id="WP_373654411.1">
    <property type="nucleotide sequence ID" value="NZ_JBGUAW010000001.1"/>
</dbReference>
<dbReference type="EC" id="3.6.1.27" evidence="1"/>
<organism evidence="5 6">
    <name type="scientific">Thiohalorhabdus methylotrophus</name>
    <dbReference type="NCBI Taxonomy" id="3242694"/>
    <lineage>
        <taxon>Bacteria</taxon>
        <taxon>Pseudomonadati</taxon>
        <taxon>Pseudomonadota</taxon>
        <taxon>Gammaproteobacteria</taxon>
        <taxon>Thiohalorhabdales</taxon>
        <taxon>Thiohalorhabdaceae</taxon>
        <taxon>Thiohalorhabdus</taxon>
    </lineage>
</organism>
<evidence type="ECO:0000256" key="2">
    <source>
        <dbReference type="ARBA" id="ARBA00032707"/>
    </source>
</evidence>
<comment type="caution">
    <text evidence="5">The sequence shown here is derived from an EMBL/GenBank/DDBJ whole genome shotgun (WGS) entry which is preliminary data.</text>
</comment>